<gene>
    <name evidence="1" type="ORF">E0F88_03810</name>
</gene>
<dbReference type="RefSeq" id="WP_131956752.1">
    <property type="nucleotide sequence ID" value="NZ_SMFL01000001.1"/>
</dbReference>
<keyword evidence="2" id="KW-1185">Reference proteome</keyword>
<evidence type="ECO:0008006" key="3">
    <source>
        <dbReference type="Google" id="ProtNLM"/>
    </source>
</evidence>
<dbReference type="PROSITE" id="PS51257">
    <property type="entry name" value="PROKAR_LIPOPROTEIN"/>
    <property type="match status" value="1"/>
</dbReference>
<accession>A0A4R5E1N2</accession>
<dbReference type="Proteomes" id="UP000294850">
    <property type="component" value="Unassembled WGS sequence"/>
</dbReference>
<evidence type="ECO:0000313" key="1">
    <source>
        <dbReference type="EMBL" id="TDE18671.1"/>
    </source>
</evidence>
<protein>
    <recommendedName>
        <fullName evidence="3">Lipoprotein</fullName>
    </recommendedName>
</protein>
<dbReference type="AlphaFoldDB" id="A0A4R5E1N2"/>
<organism evidence="1 2">
    <name type="scientific">Dyadobacter psychrotolerans</name>
    <dbReference type="NCBI Taxonomy" id="2541721"/>
    <lineage>
        <taxon>Bacteria</taxon>
        <taxon>Pseudomonadati</taxon>
        <taxon>Bacteroidota</taxon>
        <taxon>Cytophagia</taxon>
        <taxon>Cytophagales</taxon>
        <taxon>Spirosomataceae</taxon>
        <taxon>Dyadobacter</taxon>
    </lineage>
</organism>
<dbReference type="EMBL" id="SMFL01000001">
    <property type="protein sequence ID" value="TDE18671.1"/>
    <property type="molecule type" value="Genomic_DNA"/>
</dbReference>
<comment type="caution">
    <text evidence="1">The sequence shown here is derived from an EMBL/GenBank/DDBJ whole genome shotgun (WGS) entry which is preliminary data.</text>
</comment>
<evidence type="ECO:0000313" key="2">
    <source>
        <dbReference type="Proteomes" id="UP000294850"/>
    </source>
</evidence>
<name>A0A4R5E1N2_9BACT</name>
<proteinExistence type="predicted"/>
<reference evidence="1 2" key="1">
    <citation type="submission" date="2019-03" db="EMBL/GenBank/DDBJ databases">
        <title>Dyadobacter AR-3-6 sp. nov., isolated from arctic soil.</title>
        <authorList>
            <person name="Chaudhary D.K."/>
        </authorList>
    </citation>
    <scope>NUCLEOTIDE SEQUENCE [LARGE SCALE GENOMIC DNA]</scope>
    <source>
        <strain evidence="1 2">AR-3-6</strain>
    </source>
</reference>
<sequence length="254" mass="28031">MKNKFTNLSFAGKTVLFGLFISVFSCRTAELAVNNDLKNETETYAVKGRQGFQVGQVLSFGDFKTSKVKRGWTSGYSIPFIVNFQGAKEKLSFQQFSANGSSAEVALVSRFNETEYEPIKNYFSVSLKYRNYFAGSVKPAGDNAVWDFIVHNVDGNSRSLKNNSTVGFVRNNNIKIDISGIRELEGSPSLVTLGNVYGYEFVLNGKVIGAVSTVNNGKVWFKKDLDVDLKLVLASISSGLMLRNSVEENALSMQ</sequence>
<dbReference type="OrthoDB" id="1420435at2"/>